<keyword evidence="4" id="KW-0788">Thiol protease</keyword>
<feature type="domain" description="NlpC/P60" evidence="5">
    <location>
        <begin position="23"/>
        <end position="134"/>
    </location>
</feature>
<evidence type="ECO:0000313" key="6">
    <source>
        <dbReference type="EMBL" id="ACS19114.1"/>
    </source>
</evidence>
<dbReference type="EMBL" id="CP001635">
    <property type="protein sequence ID" value="ACS19114.1"/>
    <property type="molecule type" value="Genomic_DNA"/>
</dbReference>
<evidence type="ECO:0000256" key="2">
    <source>
        <dbReference type="ARBA" id="ARBA00022670"/>
    </source>
</evidence>
<evidence type="ECO:0000256" key="1">
    <source>
        <dbReference type="ARBA" id="ARBA00007074"/>
    </source>
</evidence>
<keyword evidence="3" id="KW-0378">Hydrolase</keyword>
<accession>C5CJR1</accession>
<dbReference type="KEGG" id="vap:Vapar_2488"/>
<dbReference type="Gene3D" id="3.90.1720.10">
    <property type="entry name" value="endopeptidase domain like (from Nostoc punctiforme)"/>
    <property type="match status" value="1"/>
</dbReference>
<proteinExistence type="inferred from homology"/>
<dbReference type="eggNOG" id="COG0791">
    <property type="taxonomic scope" value="Bacteria"/>
</dbReference>
<dbReference type="GO" id="GO:0006508">
    <property type="term" value="P:proteolysis"/>
    <property type="evidence" value="ECO:0007669"/>
    <property type="project" value="UniProtKB-KW"/>
</dbReference>
<keyword evidence="2" id="KW-0645">Protease</keyword>
<reference evidence="6" key="1">
    <citation type="submission" date="2009-06" db="EMBL/GenBank/DDBJ databases">
        <title>Complete sequence of chromosome 1 of Variovorax paradoxus S110.</title>
        <authorList>
            <consortium name="US DOE Joint Genome Institute"/>
            <person name="Lucas S."/>
            <person name="Copeland A."/>
            <person name="Lapidus A."/>
            <person name="Glavina del Rio T."/>
            <person name="Tice H."/>
            <person name="Bruce D."/>
            <person name="Goodwin L."/>
            <person name="Pitluck S."/>
            <person name="Chertkov O."/>
            <person name="Brettin T."/>
            <person name="Detter J.C."/>
            <person name="Han C."/>
            <person name="Larimer F."/>
            <person name="Land M."/>
            <person name="Hauser L."/>
            <person name="Kyrpides N."/>
            <person name="Ovchinnikova G."/>
            <person name="Orwin P."/>
            <person name="Leadbetter J.R."/>
            <person name="Spain J.C."/>
            <person name="Han J.I."/>
        </authorList>
    </citation>
    <scope>NUCLEOTIDE SEQUENCE</scope>
    <source>
        <strain evidence="6">S110</strain>
    </source>
</reference>
<dbReference type="InterPro" id="IPR000064">
    <property type="entry name" value="NLP_P60_dom"/>
</dbReference>
<gene>
    <name evidence="6" type="ordered locus">Vapar_2488</name>
</gene>
<evidence type="ECO:0000259" key="5">
    <source>
        <dbReference type="Pfam" id="PF00877"/>
    </source>
</evidence>
<dbReference type="SUPFAM" id="SSF54001">
    <property type="entry name" value="Cysteine proteinases"/>
    <property type="match status" value="1"/>
</dbReference>
<name>C5CJR1_VARPS</name>
<dbReference type="Pfam" id="PF00877">
    <property type="entry name" value="NLPC_P60"/>
    <property type="match status" value="1"/>
</dbReference>
<dbReference type="OrthoDB" id="6058745at2"/>
<dbReference type="STRING" id="543728.Vapar_2488"/>
<evidence type="ECO:0000256" key="4">
    <source>
        <dbReference type="ARBA" id="ARBA00022807"/>
    </source>
</evidence>
<dbReference type="GO" id="GO:0008234">
    <property type="term" value="F:cysteine-type peptidase activity"/>
    <property type="evidence" value="ECO:0007669"/>
    <property type="project" value="UniProtKB-KW"/>
</dbReference>
<dbReference type="AlphaFoldDB" id="C5CJR1"/>
<sequence>MTGADVVRVARTFCELKGVREAVRYRHQGRSREGVDCIGLPVCVRAELGLPAMDESGYAKRSAGTEMLDYCRANMVAVDRSSLQPGDLLVQMNGLMRHIAIVGDYPGGGLSIIHAHLPNKKVVECRLDDQFMKTVRGCFRFPEVAA</sequence>
<organism evidence="6">
    <name type="scientific">Variovorax paradoxus (strain S110)</name>
    <dbReference type="NCBI Taxonomy" id="543728"/>
    <lineage>
        <taxon>Bacteria</taxon>
        <taxon>Pseudomonadati</taxon>
        <taxon>Pseudomonadota</taxon>
        <taxon>Betaproteobacteria</taxon>
        <taxon>Burkholderiales</taxon>
        <taxon>Comamonadaceae</taxon>
        <taxon>Variovorax</taxon>
    </lineage>
</organism>
<evidence type="ECO:0000256" key="3">
    <source>
        <dbReference type="ARBA" id="ARBA00022801"/>
    </source>
</evidence>
<dbReference type="HOGENOM" id="CLU_115301_2_0_4"/>
<comment type="similarity">
    <text evidence="1">Belongs to the peptidase C40 family.</text>
</comment>
<dbReference type="InterPro" id="IPR038765">
    <property type="entry name" value="Papain-like_cys_pep_sf"/>
</dbReference>
<protein>
    <recommendedName>
        <fullName evidence="5">NlpC/P60 domain-containing protein</fullName>
    </recommendedName>
</protein>